<dbReference type="AlphaFoldDB" id="W0JVF5"/>
<name>W0JVF5_9EURY</name>
<gene>
    <name evidence="2" type="ORF">HALLA_13775</name>
</gene>
<evidence type="ECO:0000313" key="2">
    <source>
        <dbReference type="EMBL" id="AHG01038.1"/>
    </source>
</evidence>
<keyword evidence="3" id="KW-1185">Reference proteome</keyword>
<proteinExistence type="predicted"/>
<dbReference type="KEGG" id="hlr:HALLA_13775"/>
<evidence type="ECO:0000256" key="1">
    <source>
        <dbReference type="SAM" id="MobiDB-lite"/>
    </source>
</evidence>
<reference evidence="2 3" key="1">
    <citation type="submission" date="2014-01" db="EMBL/GenBank/DDBJ databases">
        <authorList>
            <consortium name="DOE Joint Genome Institute"/>
            <person name="Anderson I."/>
            <person name="Huntemann M."/>
            <person name="Han J."/>
            <person name="Chen A."/>
            <person name="Kyrpides N."/>
            <person name="Mavromatis K."/>
            <person name="Markowitz V."/>
            <person name="Palaniappan K."/>
            <person name="Ivanova N."/>
            <person name="Schaumberg A."/>
            <person name="Pati A."/>
            <person name="Liolios K."/>
            <person name="Nordberg H.P."/>
            <person name="Cantor M.N."/>
            <person name="Hua S.X."/>
            <person name="Woyke T."/>
        </authorList>
    </citation>
    <scope>NUCLEOTIDE SEQUENCE [LARGE SCALE GENOMIC DNA]</scope>
    <source>
        <strain evidence="2 3">XH-48</strain>
    </source>
</reference>
<organism evidence="2 3">
    <name type="scientific">Halostagnicola larsenii XH-48</name>
    <dbReference type="NCBI Taxonomy" id="797299"/>
    <lineage>
        <taxon>Archaea</taxon>
        <taxon>Methanobacteriati</taxon>
        <taxon>Methanobacteriota</taxon>
        <taxon>Stenosarchaea group</taxon>
        <taxon>Halobacteria</taxon>
        <taxon>Halobacteriales</taxon>
        <taxon>Natrialbaceae</taxon>
        <taxon>Halostagnicola</taxon>
    </lineage>
</organism>
<feature type="region of interest" description="Disordered" evidence="1">
    <location>
        <begin position="1"/>
        <end position="34"/>
    </location>
</feature>
<accession>W0JVF5</accession>
<dbReference type="HOGENOM" id="CLU_3371300_0_0_2"/>
<protein>
    <submittedName>
        <fullName evidence="2">Uncharacterized protein</fullName>
    </submittedName>
</protein>
<sequence>MGVIRTDEPTADASNPNRRTERPNGLGTTTGVEP</sequence>
<dbReference type="EMBL" id="CP007055">
    <property type="protein sequence ID" value="AHG01038.1"/>
    <property type="molecule type" value="Genomic_DNA"/>
</dbReference>
<dbReference type="Proteomes" id="UP000019024">
    <property type="component" value="Chromosome"/>
</dbReference>
<evidence type="ECO:0000313" key="3">
    <source>
        <dbReference type="Proteomes" id="UP000019024"/>
    </source>
</evidence>